<dbReference type="AlphaFoldDB" id="A0AAE0L9K5"/>
<name>A0AAE0L9K5_9CHLO</name>
<reference evidence="1 2" key="1">
    <citation type="journal article" date="2015" name="Genome Biol. Evol.">
        <title>Comparative Genomics of a Bacterivorous Green Alga Reveals Evolutionary Causalities and Consequences of Phago-Mixotrophic Mode of Nutrition.</title>
        <authorList>
            <person name="Burns J.A."/>
            <person name="Paasch A."/>
            <person name="Narechania A."/>
            <person name="Kim E."/>
        </authorList>
    </citation>
    <scope>NUCLEOTIDE SEQUENCE [LARGE SCALE GENOMIC DNA]</scope>
    <source>
        <strain evidence="1 2">PLY_AMNH</strain>
    </source>
</reference>
<gene>
    <name evidence="1" type="ORF">CYMTET_14880</name>
</gene>
<evidence type="ECO:0000313" key="1">
    <source>
        <dbReference type="EMBL" id="KAK3277098.1"/>
    </source>
</evidence>
<sequence>MENSAKSHPFDGKQVLLEIARMMLDTGGSFQDTSDLLVIKIVERTEPLATIAAFNSASRSARRKSTLNDEEVKSMFIKTLDPVVYAPVVNRLLLHDQRAAESLATIQQWTRECFAHESAS</sequence>
<organism evidence="1 2">
    <name type="scientific">Cymbomonas tetramitiformis</name>
    <dbReference type="NCBI Taxonomy" id="36881"/>
    <lineage>
        <taxon>Eukaryota</taxon>
        <taxon>Viridiplantae</taxon>
        <taxon>Chlorophyta</taxon>
        <taxon>Pyramimonadophyceae</taxon>
        <taxon>Pyramimonadales</taxon>
        <taxon>Pyramimonadaceae</taxon>
        <taxon>Cymbomonas</taxon>
    </lineage>
</organism>
<evidence type="ECO:0000313" key="2">
    <source>
        <dbReference type="Proteomes" id="UP001190700"/>
    </source>
</evidence>
<accession>A0AAE0L9K5</accession>
<dbReference type="EMBL" id="LGRX02006255">
    <property type="protein sequence ID" value="KAK3277098.1"/>
    <property type="molecule type" value="Genomic_DNA"/>
</dbReference>
<proteinExistence type="predicted"/>
<dbReference type="Proteomes" id="UP001190700">
    <property type="component" value="Unassembled WGS sequence"/>
</dbReference>
<comment type="caution">
    <text evidence="1">The sequence shown here is derived from an EMBL/GenBank/DDBJ whole genome shotgun (WGS) entry which is preliminary data.</text>
</comment>
<protein>
    <submittedName>
        <fullName evidence="1">Uncharacterized protein</fullName>
    </submittedName>
</protein>
<keyword evidence="2" id="KW-1185">Reference proteome</keyword>